<dbReference type="NCBIfam" id="TIGR02158">
    <property type="entry name" value="PA_CoA_Oxy3"/>
    <property type="match status" value="1"/>
</dbReference>
<name>A0A941DW77_9BACI</name>
<dbReference type="InterPro" id="IPR007814">
    <property type="entry name" value="PaaA_PaaC"/>
</dbReference>
<dbReference type="GO" id="GO:0097266">
    <property type="term" value="F:phenylacetyl-CoA 1,2-epoxidase activity"/>
    <property type="evidence" value="ECO:0007669"/>
    <property type="project" value="UniProtKB-EC"/>
</dbReference>
<dbReference type="GO" id="GO:0005829">
    <property type="term" value="C:cytosol"/>
    <property type="evidence" value="ECO:0007669"/>
    <property type="project" value="TreeGrafter"/>
</dbReference>
<accession>A0A941DW77</accession>
<dbReference type="InterPro" id="IPR052703">
    <property type="entry name" value="Aromatic_CoA_ox/epox"/>
</dbReference>
<organism evidence="1 2">
    <name type="scientific">Virgibacillus salarius</name>
    <dbReference type="NCBI Taxonomy" id="447199"/>
    <lineage>
        <taxon>Bacteria</taxon>
        <taxon>Bacillati</taxon>
        <taxon>Bacillota</taxon>
        <taxon>Bacilli</taxon>
        <taxon>Bacillales</taxon>
        <taxon>Bacillaceae</taxon>
        <taxon>Virgibacillus</taxon>
    </lineage>
</organism>
<gene>
    <name evidence="1" type="primary">paaC</name>
    <name evidence="1" type="ORF">KCX74_11110</name>
</gene>
<dbReference type="AlphaFoldDB" id="A0A941DW77"/>
<proteinExistence type="predicted"/>
<keyword evidence="1" id="KW-0560">Oxidoreductase</keyword>
<dbReference type="GO" id="GO:0010124">
    <property type="term" value="P:phenylacetate catabolic process"/>
    <property type="evidence" value="ECO:0007669"/>
    <property type="project" value="InterPro"/>
</dbReference>
<dbReference type="InterPro" id="IPR012347">
    <property type="entry name" value="Ferritin-like"/>
</dbReference>
<protein>
    <submittedName>
        <fullName evidence="1">Phenylacetate-CoA oxygenase subunit PaaC</fullName>
        <ecNumber evidence="1">1.14.13.149</ecNumber>
    </submittedName>
</protein>
<dbReference type="Gene3D" id="1.20.1260.10">
    <property type="match status" value="1"/>
</dbReference>
<evidence type="ECO:0000313" key="1">
    <source>
        <dbReference type="EMBL" id="MBR7796586.1"/>
    </source>
</evidence>
<dbReference type="InterPro" id="IPR009078">
    <property type="entry name" value="Ferritin-like_SF"/>
</dbReference>
<evidence type="ECO:0000313" key="2">
    <source>
        <dbReference type="Proteomes" id="UP000675284"/>
    </source>
</evidence>
<dbReference type="Proteomes" id="UP000675284">
    <property type="component" value="Unassembled WGS sequence"/>
</dbReference>
<dbReference type="InterPro" id="IPR011882">
    <property type="entry name" value="PaaC"/>
</dbReference>
<keyword evidence="2" id="KW-1185">Reference proteome</keyword>
<dbReference type="PANTHER" id="PTHR30458:SF0">
    <property type="entry name" value="1,2-PHENYLACETYL-COA EPOXIDASE, SUBUNIT C"/>
    <property type="match status" value="1"/>
</dbReference>
<dbReference type="SUPFAM" id="SSF47240">
    <property type="entry name" value="Ferritin-like"/>
    <property type="match status" value="1"/>
</dbReference>
<dbReference type="EMBL" id="JAGSOT010000030">
    <property type="protein sequence ID" value="MBR7796586.1"/>
    <property type="molecule type" value="Genomic_DNA"/>
</dbReference>
<dbReference type="PANTHER" id="PTHR30458">
    <property type="entry name" value="PHENYLACETIC ACID DEGRADATION PROTEIN PAA"/>
    <property type="match status" value="1"/>
</dbReference>
<dbReference type="EC" id="1.14.13.149" evidence="1"/>
<comment type="caution">
    <text evidence="1">The sequence shown here is derived from an EMBL/GenBank/DDBJ whole genome shotgun (WGS) entry which is preliminary data.</text>
</comment>
<dbReference type="Pfam" id="PF05138">
    <property type="entry name" value="PaaA_PaaC"/>
    <property type="match status" value="1"/>
</dbReference>
<reference evidence="1" key="1">
    <citation type="submission" date="2021-04" db="EMBL/GenBank/DDBJ databases">
        <title>Isolation and polyphasic classification of algal microorganism.</title>
        <authorList>
            <person name="Wang S."/>
        </authorList>
    </citation>
    <scope>NUCLEOTIDE SEQUENCE</scope>
    <source>
        <strain evidence="1">720a</strain>
    </source>
</reference>
<sequence>MERGEKIVKRIDTAKEAKQNPSYFEALVELLFQLADDDFIISFRGSEWLGLAPHIEEDVALSSITQNTMGHASLYYHLLEDLDIGNADKLAHERQAVERRNASYFERKNGEGSYLQEPYYDWALTVVRQFLFETMKKVKLETIINSSYQPLADIANKVLMEQPYHLAHWRMWLKQLLGSTEEAQNKVQFQLEAAWPACADIIGLGPKAFELEKHHLIAGEDYLRKQWLKELEQSLSLPSSLFVDNHPARGRYGEHTADLDQALSTLSEVYNSDQKAVW</sequence>